<dbReference type="InterPro" id="IPR026073">
    <property type="entry name" value="GGNBP2"/>
</dbReference>
<dbReference type="EMBL" id="JARKIK010000054">
    <property type="protein sequence ID" value="KAK8733314.1"/>
    <property type="molecule type" value="Genomic_DNA"/>
</dbReference>
<comment type="caution">
    <text evidence="1">The sequence shown here is derived from an EMBL/GenBank/DDBJ whole genome shotgun (WGS) entry which is preliminary data.</text>
</comment>
<name>A0AAW0WZ86_CHEQU</name>
<protein>
    <submittedName>
        <fullName evidence="1">Uncharacterized protein</fullName>
    </submittedName>
</protein>
<sequence length="100" mass="11145">MAKLVGVYEDEAAVRLGRRQLPLSVYDNKIMTMQLGESCDGCDFPGGTTKRRCDDSFTRQYNALSKEEVVAALMVPSKVLFTRLAQTVACVGCRRRLLKP</sequence>
<accession>A0AAW0WZ86</accession>
<evidence type="ECO:0000313" key="1">
    <source>
        <dbReference type="EMBL" id="KAK8733314.1"/>
    </source>
</evidence>
<dbReference type="GO" id="GO:0005737">
    <property type="term" value="C:cytoplasm"/>
    <property type="evidence" value="ECO:0007669"/>
    <property type="project" value="TreeGrafter"/>
</dbReference>
<dbReference type="AlphaFoldDB" id="A0AAW0WZ86"/>
<organism evidence="1 2">
    <name type="scientific">Cherax quadricarinatus</name>
    <name type="common">Australian red claw crayfish</name>
    <dbReference type="NCBI Taxonomy" id="27406"/>
    <lineage>
        <taxon>Eukaryota</taxon>
        <taxon>Metazoa</taxon>
        <taxon>Ecdysozoa</taxon>
        <taxon>Arthropoda</taxon>
        <taxon>Crustacea</taxon>
        <taxon>Multicrustacea</taxon>
        <taxon>Malacostraca</taxon>
        <taxon>Eumalacostraca</taxon>
        <taxon>Eucarida</taxon>
        <taxon>Decapoda</taxon>
        <taxon>Pleocyemata</taxon>
        <taxon>Astacidea</taxon>
        <taxon>Parastacoidea</taxon>
        <taxon>Parastacidae</taxon>
        <taxon>Cherax</taxon>
    </lineage>
</organism>
<dbReference type="PANTHER" id="PTHR13601:SF2">
    <property type="entry name" value="GAMETOGENETIN-BINDING PROTEIN 2"/>
    <property type="match status" value="1"/>
</dbReference>
<reference evidence="1 2" key="1">
    <citation type="journal article" date="2024" name="BMC Genomics">
        <title>Genome assembly of redclaw crayfish (Cherax quadricarinatus) provides insights into its immune adaptation and hypoxia tolerance.</title>
        <authorList>
            <person name="Liu Z."/>
            <person name="Zheng J."/>
            <person name="Li H."/>
            <person name="Fang K."/>
            <person name="Wang S."/>
            <person name="He J."/>
            <person name="Zhou D."/>
            <person name="Weng S."/>
            <person name="Chi M."/>
            <person name="Gu Z."/>
            <person name="He J."/>
            <person name="Li F."/>
            <person name="Wang M."/>
        </authorList>
    </citation>
    <scope>NUCLEOTIDE SEQUENCE [LARGE SCALE GENOMIC DNA]</scope>
    <source>
        <strain evidence="1">ZL_2023a</strain>
    </source>
</reference>
<keyword evidence="2" id="KW-1185">Reference proteome</keyword>
<dbReference type="Proteomes" id="UP001445076">
    <property type="component" value="Unassembled WGS sequence"/>
</dbReference>
<dbReference type="GO" id="GO:0005634">
    <property type="term" value="C:nucleus"/>
    <property type="evidence" value="ECO:0007669"/>
    <property type="project" value="TreeGrafter"/>
</dbReference>
<evidence type="ECO:0000313" key="2">
    <source>
        <dbReference type="Proteomes" id="UP001445076"/>
    </source>
</evidence>
<proteinExistence type="predicted"/>
<dbReference type="PANTHER" id="PTHR13601">
    <property type="entry name" value="GAMETOGENETIN-BINDING PROTEIN 2"/>
    <property type="match status" value="1"/>
</dbReference>
<gene>
    <name evidence="1" type="ORF">OTU49_006575</name>
</gene>